<sequence length="271" mass="31435">MKQNLVQSVKSWYRNNIVPYIGFTADSGDGKQFNRELDDFNKKLQTNEPFSLVRFGDGEMMVINGQAIDLSSKHNGEHKYSPDNTKDEHYRDILESSLLFKHPQYFVGLPCRCCVGNEHCNELREQSKQDEQQLTWANIFVNSNYPRFLSNTVTILKDKKVNMVCHEKSDLSGLPFSVNQDFRVGANAWVDDYDELLLQMTNYLNENNIEGEVFIFCAGVLSNMLIYKLTESFPNNTYIDVGSVFDEMMKLGKTRKYLKGSRKRLRKVCIW</sequence>
<evidence type="ECO:0000313" key="2">
    <source>
        <dbReference type="Proteomes" id="UP000199308"/>
    </source>
</evidence>
<dbReference type="AlphaFoldDB" id="A0A1I0EA57"/>
<protein>
    <submittedName>
        <fullName evidence="1">Uncharacterized protein</fullName>
    </submittedName>
</protein>
<organism evidence="1 2">
    <name type="scientific">Thalassotalea agarivorans</name>
    <name type="common">Thalassomonas agarivorans</name>
    <dbReference type="NCBI Taxonomy" id="349064"/>
    <lineage>
        <taxon>Bacteria</taxon>
        <taxon>Pseudomonadati</taxon>
        <taxon>Pseudomonadota</taxon>
        <taxon>Gammaproteobacteria</taxon>
        <taxon>Alteromonadales</taxon>
        <taxon>Colwelliaceae</taxon>
        <taxon>Thalassotalea</taxon>
    </lineage>
</organism>
<dbReference type="OrthoDB" id="9069044at2"/>
<gene>
    <name evidence="1" type="ORF">SAMN05660429_01767</name>
</gene>
<dbReference type="Proteomes" id="UP000199308">
    <property type="component" value="Unassembled WGS sequence"/>
</dbReference>
<dbReference type="RefSeq" id="WP_093329352.1">
    <property type="nucleotide sequence ID" value="NZ_AP027363.1"/>
</dbReference>
<accession>A0A1I0EA57</accession>
<name>A0A1I0EA57_THASX</name>
<proteinExistence type="predicted"/>
<evidence type="ECO:0000313" key="1">
    <source>
        <dbReference type="EMBL" id="SET41275.1"/>
    </source>
</evidence>
<dbReference type="STRING" id="349064.SAMN05660429_01767"/>
<keyword evidence="2" id="KW-1185">Reference proteome</keyword>
<dbReference type="EMBL" id="FOHK01000007">
    <property type="protein sequence ID" value="SET41275.1"/>
    <property type="molecule type" value="Genomic_DNA"/>
</dbReference>
<reference evidence="1 2" key="1">
    <citation type="submission" date="2016-10" db="EMBL/GenBank/DDBJ databases">
        <authorList>
            <person name="de Groot N.N."/>
        </authorList>
    </citation>
    <scope>NUCLEOTIDE SEQUENCE [LARGE SCALE GENOMIC DNA]</scope>
    <source>
        <strain evidence="1 2">DSM 19706</strain>
    </source>
</reference>